<protein>
    <recommendedName>
        <fullName evidence="4">Secreted protein</fullName>
    </recommendedName>
</protein>
<feature type="signal peptide" evidence="1">
    <location>
        <begin position="1"/>
        <end position="19"/>
    </location>
</feature>
<evidence type="ECO:0000256" key="1">
    <source>
        <dbReference type="SAM" id="SignalP"/>
    </source>
</evidence>
<evidence type="ECO:0000313" key="3">
    <source>
        <dbReference type="Proteomes" id="UP001642483"/>
    </source>
</evidence>
<feature type="chain" id="PRO_5046649742" description="Secreted protein" evidence="1">
    <location>
        <begin position="20"/>
        <end position="136"/>
    </location>
</feature>
<sequence>MRFSIFIVLLFSGFIITSGSKRNHVVDPKESTFSLHISASRKLQVSDETPENLVNIQVSGLYKKRGRKVYRKPRTLNLVMLCNNFDQRYHICTRNLKNRKYSISCGDFKTKRTSFICSMCRSGIKYCGNKARIFGI</sequence>
<keyword evidence="1" id="KW-0732">Signal</keyword>
<proteinExistence type="predicted"/>
<reference evidence="2 3" key="1">
    <citation type="submission" date="2024-02" db="EMBL/GenBank/DDBJ databases">
        <authorList>
            <person name="Daric V."/>
            <person name="Darras S."/>
        </authorList>
    </citation>
    <scope>NUCLEOTIDE SEQUENCE [LARGE SCALE GENOMIC DNA]</scope>
</reference>
<keyword evidence="3" id="KW-1185">Reference proteome</keyword>
<evidence type="ECO:0008006" key="4">
    <source>
        <dbReference type="Google" id="ProtNLM"/>
    </source>
</evidence>
<evidence type="ECO:0000313" key="2">
    <source>
        <dbReference type="EMBL" id="CAK8688727.1"/>
    </source>
</evidence>
<accession>A0ABP0GAC3</accession>
<name>A0ABP0GAC3_CLALP</name>
<comment type="caution">
    <text evidence="2">The sequence shown here is derived from an EMBL/GenBank/DDBJ whole genome shotgun (WGS) entry which is preliminary data.</text>
</comment>
<dbReference type="EMBL" id="CAWYQH010000108">
    <property type="protein sequence ID" value="CAK8688727.1"/>
    <property type="molecule type" value="Genomic_DNA"/>
</dbReference>
<dbReference type="Proteomes" id="UP001642483">
    <property type="component" value="Unassembled WGS sequence"/>
</dbReference>
<gene>
    <name evidence="2" type="ORF">CVLEPA_LOCUS20711</name>
</gene>
<organism evidence="2 3">
    <name type="scientific">Clavelina lepadiformis</name>
    <name type="common">Light-bulb sea squirt</name>
    <name type="synonym">Ascidia lepadiformis</name>
    <dbReference type="NCBI Taxonomy" id="159417"/>
    <lineage>
        <taxon>Eukaryota</taxon>
        <taxon>Metazoa</taxon>
        <taxon>Chordata</taxon>
        <taxon>Tunicata</taxon>
        <taxon>Ascidiacea</taxon>
        <taxon>Aplousobranchia</taxon>
        <taxon>Clavelinidae</taxon>
        <taxon>Clavelina</taxon>
    </lineage>
</organism>